<protein>
    <submittedName>
        <fullName evidence="2">Uncharacterized protein</fullName>
    </submittedName>
</protein>
<dbReference type="OrthoDB" id="6183696at2"/>
<feature type="region of interest" description="Disordered" evidence="1">
    <location>
        <begin position="1"/>
        <end position="23"/>
    </location>
</feature>
<keyword evidence="3" id="KW-1185">Reference proteome</keyword>
<evidence type="ECO:0000313" key="3">
    <source>
        <dbReference type="Proteomes" id="UP000186878"/>
    </source>
</evidence>
<dbReference type="EMBL" id="MSDO01000009">
    <property type="protein sequence ID" value="OLO04843.1"/>
    <property type="molecule type" value="Genomic_DNA"/>
</dbReference>
<dbReference type="STRING" id="404433.BTW07_07665"/>
<gene>
    <name evidence="2" type="ORF">BTW07_07665</name>
</gene>
<feature type="compositionally biased region" description="Low complexity" evidence="1">
    <location>
        <begin position="9"/>
        <end position="23"/>
    </location>
</feature>
<proteinExistence type="predicted"/>
<name>A0A1Q8STU8_9GAMM</name>
<evidence type="ECO:0000256" key="1">
    <source>
        <dbReference type="SAM" id="MobiDB-lite"/>
    </source>
</evidence>
<accession>A0A1Q8STU8</accession>
<organism evidence="2 3">
    <name type="scientific">Salinicola socius</name>
    <dbReference type="NCBI Taxonomy" id="404433"/>
    <lineage>
        <taxon>Bacteria</taxon>
        <taxon>Pseudomonadati</taxon>
        <taxon>Pseudomonadota</taxon>
        <taxon>Gammaproteobacteria</taxon>
        <taxon>Oceanospirillales</taxon>
        <taxon>Halomonadaceae</taxon>
        <taxon>Salinicola</taxon>
    </lineage>
</organism>
<evidence type="ECO:0000313" key="2">
    <source>
        <dbReference type="EMBL" id="OLO04843.1"/>
    </source>
</evidence>
<sequence>MSTVTATGNSPANPSSSLSSFEDQLSASRSSKILADYVKDHGGAVWKSDLQALANNASGNTPPEVSAAASYMLSHPDVYTAIETLDNPNADGLSGHWNFQNAADGALGSTGTMADLKDVFDRAIKSSAEITKLTTEKKTGLDATKQRPQN</sequence>
<comment type="caution">
    <text evidence="2">The sequence shown here is derived from an EMBL/GenBank/DDBJ whole genome shotgun (WGS) entry which is preliminary data.</text>
</comment>
<dbReference type="AlphaFoldDB" id="A0A1Q8STU8"/>
<reference evidence="2 3" key="1">
    <citation type="submission" date="2016-12" db="EMBL/GenBank/DDBJ databases">
        <title>Draft genome sequences of strains Salinicola socius SMB35, Salinicola sp. MH3R3-1 and Chromohalobacter sp. SMB17 from the Verkhnekamsk potash mining region of Russia.</title>
        <authorList>
            <person name="Mavrodi D.V."/>
            <person name="Olsson B.E."/>
            <person name="Korsakova E.S."/>
            <person name="Pyankova A."/>
            <person name="Mavrodi O.V."/>
            <person name="Plotnikova E.G."/>
        </authorList>
    </citation>
    <scope>NUCLEOTIDE SEQUENCE [LARGE SCALE GENOMIC DNA]</scope>
    <source>
        <strain evidence="2 3">SMB35</strain>
    </source>
</reference>
<dbReference type="Proteomes" id="UP000186878">
    <property type="component" value="Unassembled WGS sequence"/>
</dbReference>